<keyword evidence="1" id="KW-0233">DNA recombination</keyword>
<dbReference type="InterPro" id="IPR011010">
    <property type="entry name" value="DNA_brk_join_enz"/>
</dbReference>
<dbReference type="GO" id="GO:0006310">
    <property type="term" value="P:DNA recombination"/>
    <property type="evidence" value="ECO:0007669"/>
    <property type="project" value="UniProtKB-KW"/>
</dbReference>
<evidence type="ECO:0000313" key="2">
    <source>
        <dbReference type="EMBL" id="CAG8744567.1"/>
    </source>
</evidence>
<accession>A0A9N9IQK6</accession>
<evidence type="ECO:0000256" key="1">
    <source>
        <dbReference type="ARBA" id="ARBA00023172"/>
    </source>
</evidence>
<protein>
    <submittedName>
        <fullName evidence="2">8296_t:CDS:1</fullName>
    </submittedName>
</protein>
<dbReference type="GO" id="GO:0015074">
    <property type="term" value="P:DNA integration"/>
    <property type="evidence" value="ECO:0007669"/>
    <property type="project" value="InterPro"/>
</dbReference>
<comment type="caution">
    <text evidence="2">The sequence shown here is derived from an EMBL/GenBank/DDBJ whole genome shotgun (WGS) entry which is preliminary data.</text>
</comment>
<dbReference type="SUPFAM" id="SSF56349">
    <property type="entry name" value="DNA breaking-rejoining enzymes"/>
    <property type="match status" value="1"/>
</dbReference>
<name>A0A9N9IQK6_9GLOM</name>
<dbReference type="OrthoDB" id="2445310at2759"/>
<sequence>MSKAKKKFLQQELILFHLYLLNHSDGNRQFTLSNKKEFRLLWSTLNGKLKKLKKSGNIVKHHDNLIDEEVQQIFQHKLISINDSQDGGLRFTKYSQKNNQEGIESDNTGLIITVPLDPTDFQGPIHDLKLYISKHPKNYQTLYLHLLINNKFAFGIDTKNCSITNHGRSTSITALFRQGVPIVTTMAITGHKSESSYRVYAKPSRKDKENALSSLINNIELSLKQNHIENITATQNNMQDNQAKLLESM</sequence>
<dbReference type="Proteomes" id="UP000789759">
    <property type="component" value="Unassembled WGS sequence"/>
</dbReference>
<organism evidence="2 3">
    <name type="scientific">Cetraspora pellucida</name>
    <dbReference type="NCBI Taxonomy" id="1433469"/>
    <lineage>
        <taxon>Eukaryota</taxon>
        <taxon>Fungi</taxon>
        <taxon>Fungi incertae sedis</taxon>
        <taxon>Mucoromycota</taxon>
        <taxon>Glomeromycotina</taxon>
        <taxon>Glomeromycetes</taxon>
        <taxon>Diversisporales</taxon>
        <taxon>Gigasporaceae</taxon>
        <taxon>Cetraspora</taxon>
    </lineage>
</organism>
<dbReference type="AlphaFoldDB" id="A0A9N9IQK6"/>
<reference evidence="2" key="1">
    <citation type="submission" date="2021-06" db="EMBL/GenBank/DDBJ databases">
        <authorList>
            <person name="Kallberg Y."/>
            <person name="Tangrot J."/>
            <person name="Rosling A."/>
        </authorList>
    </citation>
    <scope>NUCLEOTIDE SEQUENCE</scope>
    <source>
        <strain evidence="2">FL966</strain>
    </source>
</reference>
<keyword evidence="3" id="KW-1185">Reference proteome</keyword>
<proteinExistence type="predicted"/>
<evidence type="ECO:0000313" key="3">
    <source>
        <dbReference type="Proteomes" id="UP000789759"/>
    </source>
</evidence>
<feature type="non-terminal residue" evidence="2">
    <location>
        <position position="249"/>
    </location>
</feature>
<dbReference type="Gene3D" id="1.10.443.10">
    <property type="entry name" value="Intergrase catalytic core"/>
    <property type="match status" value="1"/>
</dbReference>
<dbReference type="InterPro" id="IPR013762">
    <property type="entry name" value="Integrase-like_cat_sf"/>
</dbReference>
<dbReference type="GO" id="GO:0003677">
    <property type="term" value="F:DNA binding"/>
    <property type="evidence" value="ECO:0007669"/>
    <property type="project" value="InterPro"/>
</dbReference>
<gene>
    <name evidence="2" type="ORF">CPELLU_LOCUS14290</name>
</gene>
<dbReference type="EMBL" id="CAJVQA010016696">
    <property type="protein sequence ID" value="CAG8744567.1"/>
    <property type="molecule type" value="Genomic_DNA"/>
</dbReference>